<dbReference type="EMBL" id="JAQMWT010000363">
    <property type="protein sequence ID" value="KAJ8602879.1"/>
    <property type="molecule type" value="Genomic_DNA"/>
</dbReference>
<dbReference type="AlphaFoldDB" id="A0AAD7UD50"/>
<comment type="caution">
    <text evidence="3">The sequence shown here is derived from an EMBL/GenBank/DDBJ whole genome shotgun (WGS) entry which is preliminary data.</text>
</comment>
<feature type="compositionally biased region" description="Acidic residues" evidence="1">
    <location>
        <begin position="502"/>
        <end position="514"/>
    </location>
</feature>
<dbReference type="PANTHER" id="PTHR15288:SF0">
    <property type="entry name" value="UDENN DOMAIN-CONTAINING PROTEIN"/>
    <property type="match status" value="1"/>
</dbReference>
<organism evidence="3 4">
    <name type="scientific">Chrysophaeum taylorii</name>
    <dbReference type="NCBI Taxonomy" id="2483200"/>
    <lineage>
        <taxon>Eukaryota</taxon>
        <taxon>Sar</taxon>
        <taxon>Stramenopiles</taxon>
        <taxon>Ochrophyta</taxon>
        <taxon>Pelagophyceae</taxon>
        <taxon>Pelagomonadales</taxon>
        <taxon>Pelagomonadaceae</taxon>
        <taxon>Chrysophaeum</taxon>
    </lineage>
</organism>
<dbReference type="Gene3D" id="3.30.450.200">
    <property type="match status" value="1"/>
</dbReference>
<dbReference type="InterPro" id="IPR001194">
    <property type="entry name" value="cDENN_dom"/>
</dbReference>
<feature type="region of interest" description="Disordered" evidence="1">
    <location>
        <begin position="491"/>
        <end position="549"/>
    </location>
</feature>
<evidence type="ECO:0000259" key="2">
    <source>
        <dbReference type="PROSITE" id="PS50211"/>
    </source>
</evidence>
<dbReference type="InterPro" id="IPR043153">
    <property type="entry name" value="DENN_C"/>
</dbReference>
<evidence type="ECO:0000313" key="3">
    <source>
        <dbReference type="EMBL" id="KAJ8602879.1"/>
    </source>
</evidence>
<dbReference type="Proteomes" id="UP001230188">
    <property type="component" value="Unassembled WGS sequence"/>
</dbReference>
<evidence type="ECO:0000313" key="4">
    <source>
        <dbReference type="Proteomes" id="UP001230188"/>
    </source>
</evidence>
<accession>A0AAD7UD50</accession>
<dbReference type="PANTHER" id="PTHR15288">
    <property type="entry name" value="DENN DOMAIN-CONTAINING PROTEIN 2"/>
    <property type="match status" value="1"/>
</dbReference>
<keyword evidence="4" id="KW-1185">Reference proteome</keyword>
<dbReference type="Pfam" id="PF02141">
    <property type="entry name" value="DENN"/>
    <property type="match status" value="1"/>
</dbReference>
<dbReference type="Gene3D" id="3.40.50.11500">
    <property type="match status" value="1"/>
</dbReference>
<dbReference type="Gene3D" id="2.30.29.30">
    <property type="entry name" value="Pleckstrin-homology domain (PH domain)/Phosphotyrosine-binding domain (PTB)"/>
    <property type="match status" value="1"/>
</dbReference>
<dbReference type="SMART" id="SM00799">
    <property type="entry name" value="DENN"/>
    <property type="match status" value="1"/>
</dbReference>
<gene>
    <name evidence="3" type="ORF">CTAYLR_009945</name>
</gene>
<proteinExistence type="predicted"/>
<dbReference type="InterPro" id="IPR037516">
    <property type="entry name" value="Tripartite_DENN"/>
</dbReference>
<feature type="region of interest" description="Disordered" evidence="1">
    <location>
        <begin position="602"/>
        <end position="629"/>
    </location>
</feature>
<dbReference type="InterPro" id="IPR011993">
    <property type="entry name" value="PH-like_dom_sf"/>
</dbReference>
<name>A0AAD7UD50_9STRA</name>
<reference evidence="3" key="1">
    <citation type="submission" date="2023-01" db="EMBL/GenBank/DDBJ databases">
        <title>Metagenome sequencing of chrysophaentin producing Chrysophaeum taylorii.</title>
        <authorList>
            <person name="Davison J."/>
            <person name="Bewley C."/>
        </authorList>
    </citation>
    <scope>NUCLEOTIDE SEQUENCE</scope>
    <source>
        <strain evidence="3">NIES-1699</strain>
    </source>
</reference>
<dbReference type="InterPro" id="IPR051942">
    <property type="entry name" value="DENN_domain_containing_2"/>
</dbReference>
<dbReference type="PROSITE" id="PS50211">
    <property type="entry name" value="DENN"/>
    <property type="match status" value="1"/>
</dbReference>
<feature type="compositionally biased region" description="Basic residues" evidence="1">
    <location>
        <begin position="31"/>
        <end position="47"/>
    </location>
</feature>
<evidence type="ECO:0000256" key="1">
    <source>
        <dbReference type="SAM" id="MobiDB-lite"/>
    </source>
</evidence>
<feature type="region of interest" description="Disordered" evidence="1">
    <location>
        <begin position="31"/>
        <end position="51"/>
    </location>
</feature>
<sequence length="1189" mass="131043">MAAHELATREKADLKRWQRSRIRHLAASRVKKKIRTTTTKKKKKKTKASSSSVVVQPNPFFFERCWSPCSKRGSPAARVVVALATARSAVFAASCSAVRARRALEDCRQLRAPVVLGETVGDFSPQLAATKNPALSNSFPSSSCDRLYEHFLVIGLPSKLVEHPSVKVPARYTPRVLHHRSSRGEVLEAEAIADFCLPAGAGVRSSVVARKEIVEAVFVLSGNDDVRYGFCAHTTRTYASNNLEADRCYCLITRHPFALLHFEVLRAAIEADKDDAKRRRSDETMRAYAQLELPRPGDCVRFALHTGIIEWRRPRPEEARHESTAHIREWALPKMFERLALENVLLLLGCALVELQIVFVSKHLQTLSACALGLVSMLRPLRWVGPLVSALPAKMYEYLESPVPLVLGVVSLPLDFAQNADMVLVFADEDRVRLPPTLLELPGAHLSIQLPQLSQLAHDLSDDYAACRAIGNNPPPLDAVATAAVAQTPPSFDDAASAFEGSTEDDDDDDDDGDLPCSDDCRNAATRGNCLNASEDPPPPPPPEMTTARLLPPDSVVSVATIADKVAHYLDTLLSTACELRAERTVLARTSSSSIVRPTLRCAIGGGPRNGSSDDASSSSSDDHVVSHHHHPSAALVRTSLSLCDAVKAGCLSPSATARNEWWYVNLGDAGISFIGRFVETQMFSNYYFGRKHDEREADRDASSALMGLILAGGLAGLAPTAADDCGEEDKVDSACNGRCEGRLDTPQCTLLCAQLWEERHRAERRASGGSDDDALARLWLDPRRVETARHPAETADQFAKRRLLLAQAALPPSPPPATSFSFSMPADTHGKPRAADRAAAALVGDHRAVVATNKKRRKRRQAEIAVRSMRRVNKQARARNDRRDVAATNIIFWWLGVRRRLRSADHAAIIIQAAMRRRLSRRMEPHDNSDGECRLRRRRSADCFHRSGDSCRSDEAELMKAEDELLERRRSRRLSIKRPVVLETWYEDADDDEDIDDDGVQTNDVPVVDAQTSDVAAVEDDTSLIKGRTSLTSAPESLSSPLPLEQQQALGYADLEFRAVLRAGVVCVKHSRFGKPHKRLLKCNHDLSEIAWSRTDSDRKSCLGFLLSRLARKKRTVKLHHVTRVCGDASTANSKRAISRGVLSTPHAKTVSLVYGHKNQSLDLEFATAKQHRTILHGFQSLICPVPV</sequence>
<protein>
    <recommendedName>
        <fullName evidence="2">UDENN domain-containing protein</fullName>
    </recommendedName>
</protein>
<feature type="domain" description="UDENN" evidence="2">
    <location>
        <begin position="149"/>
        <end position="541"/>
    </location>
</feature>